<accession>A0ABS6U4T3</accession>
<protein>
    <recommendedName>
        <fullName evidence="3">AbiEi antitoxin of type IV toxin-antitoxin system</fullName>
    </recommendedName>
</protein>
<proteinExistence type="predicted"/>
<dbReference type="EMBL" id="JADQDF010000001">
    <property type="protein sequence ID" value="MBW0127250.1"/>
    <property type="molecule type" value="Genomic_DNA"/>
</dbReference>
<evidence type="ECO:0000313" key="2">
    <source>
        <dbReference type="Proteomes" id="UP000694300"/>
    </source>
</evidence>
<evidence type="ECO:0008006" key="3">
    <source>
        <dbReference type="Google" id="ProtNLM"/>
    </source>
</evidence>
<dbReference type="Proteomes" id="UP000694300">
    <property type="component" value="Unassembled WGS sequence"/>
</dbReference>
<comment type="caution">
    <text evidence="1">The sequence shown here is derived from an EMBL/GenBank/DDBJ whole genome shotgun (WGS) entry which is preliminary data.</text>
</comment>
<name>A0ABS6U4T3_9PSEU</name>
<gene>
    <name evidence="1" type="ORF">I4I82_06090</name>
</gene>
<sequence length="303" mass="32353">MGRPPVLRSQLLAHGYSDDEVRRLCGSRGLVSVRRGAYVEPGDERLRRPEDRHALAVRAAVEQLGEGAVVSHASAAVLHGIALWDVPLSRVHVSREGRSGGRRSAQLHLHVAPLDADEVVTVDGIAVTSAAVTVAALARTLPFEHAVVVADDALHRGLVTPASLAAAVGRPGRRCGTAAALRVLAFADGRAESPGESRSRVAVALAGLPAPVLQVPLHSADGIALGRVDFWWPEQGVVGEFDGLVKYGRLLRPGQSAGDVVFAEKVREDALREVARGVVRWTWAEIRPFDAVDRRIRRAFGTV</sequence>
<organism evidence="1 2">
    <name type="scientific">Pseudonocardia oceani</name>
    <dbReference type="NCBI Taxonomy" id="2792013"/>
    <lineage>
        <taxon>Bacteria</taxon>
        <taxon>Bacillati</taxon>
        <taxon>Actinomycetota</taxon>
        <taxon>Actinomycetes</taxon>
        <taxon>Pseudonocardiales</taxon>
        <taxon>Pseudonocardiaceae</taxon>
        <taxon>Pseudonocardia</taxon>
    </lineage>
</organism>
<dbReference type="RefSeq" id="WP_218595440.1">
    <property type="nucleotide sequence ID" value="NZ_JADQDF010000001.1"/>
</dbReference>
<reference evidence="1 2" key="1">
    <citation type="submission" date="2020-11" db="EMBL/GenBank/DDBJ databases">
        <title>Pseudonocardia abyssalis sp. nov. and Pseudonocardia oceani sp. nov., description and phylogenomic analysis of two novel actinomycetes isolated from the deep Southern Ocean.</title>
        <authorList>
            <person name="Parra J."/>
        </authorList>
    </citation>
    <scope>NUCLEOTIDE SEQUENCE [LARGE SCALE GENOMIC DNA]</scope>
    <source>
        <strain evidence="2">KRD185</strain>
    </source>
</reference>
<evidence type="ECO:0000313" key="1">
    <source>
        <dbReference type="EMBL" id="MBW0127250.1"/>
    </source>
</evidence>
<keyword evidence="2" id="KW-1185">Reference proteome</keyword>